<evidence type="ECO:0000256" key="2">
    <source>
        <dbReference type="SAM" id="MobiDB-lite"/>
    </source>
</evidence>
<feature type="chain" id="PRO_5032384412" description="Gingipain domain-containing protein" evidence="3">
    <location>
        <begin position="23"/>
        <end position="1429"/>
    </location>
</feature>
<dbReference type="CDD" id="cd02258">
    <property type="entry name" value="Peptidase_C25_N"/>
    <property type="match status" value="1"/>
</dbReference>
<organism evidence="6 7">
    <name type="scientific">Eiseniibacteriota bacterium</name>
    <dbReference type="NCBI Taxonomy" id="2212470"/>
    <lineage>
        <taxon>Bacteria</taxon>
        <taxon>Candidatus Eiseniibacteriota</taxon>
    </lineage>
</organism>
<dbReference type="GO" id="GO:0006508">
    <property type="term" value="P:proteolysis"/>
    <property type="evidence" value="ECO:0007669"/>
    <property type="project" value="InterPro"/>
</dbReference>
<sequence length="1429" mass="154274">MNPRLATWLCVGLAALAPLAHASSSDVTLLPTGPGVVRFSVELPAVAPKALAFAPTISDLAIPGWETQAVIGETRLPVRVFSVAVPPGADVRVSGRIVMSQTSAGVVLATQPRLPRDLKGDPWLDARVQQDMRGNESAIDARARGAGEPTRAGLDAPVATLLGVGWMRDQRVARIAVSPARYDVASRRLELAQRVEVQVQLTGGDFSRAAPSLANPVAAGAFESVYQNSLVNPEQGREWRRERGGIPSVTAAPETSLYAGRSWIKIPITQRGFHRVDFNQIRLLGVFRDTPTPALDSLRLFTWPGYPILPEMNYCDSCDFREVAIQVVDDGDGRFDGNDYFYFHALGTNDWGNLFDSARPDTEFVNNPYETRNYYYLTIATAALPMAGAPHRILTRAGTVGDPTGAAQPTTFNERMHFEQDVVYEPNATPDNSHERFDVSSTRTTTFWEKWFWNSINQNTTYTPPPFALPGYAVGQPARFRALMWGFTDIAHSFGIFDHYADVRVNGSALKRRAWEDERPTFFDSTLVMQPLANLVDFTVPRVTDSNSGFDQRRFDQSGLAWFDVFYPRRFEPLNNSLAFGSTGLGEVVYTLRPFTDAAGGTPMVFDVTDPGHPVQLLDVEYTSLATDDHQLRFRAFESGPRRYAVLPIGNLAQVATTSLLDAPSSSLQNLRGRSQGADYLLIYFDGFRPAADELLRWRRDHLPPGMGGAPFDTASVPISALYDQFSGGRADPSAVRNFLRAVAQNWAKIPTFVTFLGDASYDYKNITGLAPPGLPGCVLTTYEGGFDAIVGRQYTTDDWILNVDSPFTIIPDFASGRIPAEDLGDALLYVRDKLIPYESSAPVGTWRNTVMLVADDDMQGSAPDNLGWSHVQQSGVLDRSGTPLHIDRDYVYLHTYPTGPNFTKPGAKSDILAGVNSGVLMMNYIGHGSPFKLADESVFLDADASAVTNATRPTVLVAASCDVGKYSDPKVPSLGEGMLLNPTGGAIGVISATELAFSNQNAALNLDLYQGVFERDPVAGLYSVPLASGLLDAKNGTTNGQKYQLMGDAALRLLLPSRFVEAALADAGGAPLDTVQRGQTVTIRGRVADRPGGVTQVMDGALELLVEDSAPIDTVPCVRVLPGDICQNYPFRAAPMFRGTVPVRAGVFEARFVVPIDSRLGVRARHRGYFRDAAGTFAGDGVGADSFAIVIGIPPSGDQAGPQIALAFPGGSLSVRPTATLRIDLTDPSGILITGRNLQNGIIVTVDENSTQRYDVTSSFQYAEGSYQSGTATFDLPNLSAGPHRIRVSAADNLAAGLGAGAHRSSVALDFAVSDNPELRVSRALLFPNPIRSGGAGSGGTFVVDVPGDSINVLLRIYTVSGRLVRSLTTMGALGQVQLPWDGLDSEGERLATGVYLFRVHANLRDPDGSSSARQSARGSGRFVVHRP</sequence>
<dbReference type="Pfam" id="PF13860">
    <property type="entry name" value="FlgD_ig"/>
    <property type="match status" value="1"/>
</dbReference>
<feature type="signal peptide" evidence="3">
    <location>
        <begin position="1"/>
        <end position="22"/>
    </location>
</feature>
<evidence type="ECO:0000256" key="1">
    <source>
        <dbReference type="ARBA" id="ARBA00022729"/>
    </source>
</evidence>
<dbReference type="InterPro" id="IPR038490">
    <property type="entry name" value="Gingipain_propep_sf"/>
</dbReference>
<dbReference type="Gene3D" id="2.60.40.3800">
    <property type="match status" value="1"/>
</dbReference>
<protein>
    <recommendedName>
        <fullName evidence="8">Gingipain domain-containing protein</fullName>
    </recommendedName>
</protein>
<proteinExistence type="predicted"/>
<feature type="domain" description="Gingipain" evidence="4">
    <location>
        <begin position="680"/>
        <end position="1054"/>
    </location>
</feature>
<dbReference type="Gene3D" id="3.40.50.10390">
    <property type="entry name" value="Gingipain r, domain 1"/>
    <property type="match status" value="1"/>
</dbReference>
<dbReference type="Gene3D" id="3.40.50.1460">
    <property type="match status" value="1"/>
</dbReference>
<evidence type="ECO:0000256" key="3">
    <source>
        <dbReference type="SAM" id="SignalP"/>
    </source>
</evidence>
<reference evidence="6 7" key="1">
    <citation type="submission" date="2020-04" db="EMBL/GenBank/DDBJ databases">
        <title>Metagenomic profiling of ammonia- and methane-oxidizing microorganisms in a Dutch drinking water treatment plant.</title>
        <authorList>
            <person name="Poghosyan L."/>
            <person name="Leucker S."/>
        </authorList>
    </citation>
    <scope>NUCLEOTIDE SEQUENCE [LARGE SCALE GENOMIC DNA]</scope>
    <source>
        <strain evidence="6">S-RSF-IL-03</strain>
    </source>
</reference>
<dbReference type="InterPro" id="IPR029030">
    <property type="entry name" value="Caspase-like_dom_sf"/>
</dbReference>
<dbReference type="GO" id="GO:0008234">
    <property type="term" value="F:cysteine-type peptidase activity"/>
    <property type="evidence" value="ECO:0007669"/>
    <property type="project" value="InterPro"/>
</dbReference>
<dbReference type="InterPro" id="IPR025965">
    <property type="entry name" value="FlgD/Vpr_Ig-like"/>
</dbReference>
<dbReference type="InterPro" id="IPR001769">
    <property type="entry name" value="Gingipain"/>
</dbReference>
<dbReference type="EMBL" id="JABFRW010000098">
    <property type="protein sequence ID" value="NOT34189.1"/>
    <property type="molecule type" value="Genomic_DNA"/>
</dbReference>
<evidence type="ECO:0000259" key="5">
    <source>
        <dbReference type="Pfam" id="PF13860"/>
    </source>
</evidence>
<dbReference type="Gene3D" id="2.60.40.4070">
    <property type="match status" value="1"/>
</dbReference>
<gene>
    <name evidence="6" type="ORF">HOP12_08485</name>
</gene>
<feature type="compositionally biased region" description="Low complexity" evidence="2">
    <location>
        <begin position="1410"/>
        <end position="1423"/>
    </location>
</feature>
<feature type="domain" description="FlgD/Vpr Ig-like" evidence="5">
    <location>
        <begin position="1337"/>
        <end position="1404"/>
    </location>
</feature>
<feature type="region of interest" description="Disordered" evidence="2">
    <location>
        <begin position="1408"/>
        <end position="1429"/>
    </location>
</feature>
<comment type="caution">
    <text evidence="6">The sequence shown here is derived from an EMBL/GenBank/DDBJ whole genome shotgun (WGS) entry which is preliminary data.</text>
</comment>
<dbReference type="Pfam" id="PF01364">
    <property type="entry name" value="Peptidase_C25"/>
    <property type="match status" value="1"/>
</dbReference>
<dbReference type="InterPro" id="IPR029031">
    <property type="entry name" value="Gingipain_N_sf"/>
</dbReference>
<evidence type="ECO:0000259" key="4">
    <source>
        <dbReference type="Pfam" id="PF01364"/>
    </source>
</evidence>
<dbReference type="SUPFAM" id="SSF52129">
    <property type="entry name" value="Caspase-like"/>
    <property type="match status" value="1"/>
</dbReference>
<accession>A0A849SYM7</accession>
<evidence type="ECO:0008006" key="8">
    <source>
        <dbReference type="Google" id="ProtNLM"/>
    </source>
</evidence>
<evidence type="ECO:0000313" key="7">
    <source>
        <dbReference type="Proteomes" id="UP000580839"/>
    </source>
</evidence>
<keyword evidence="1 3" id="KW-0732">Signal</keyword>
<evidence type="ECO:0000313" key="6">
    <source>
        <dbReference type="EMBL" id="NOT34189.1"/>
    </source>
</evidence>
<name>A0A849SYM7_UNCEI</name>
<dbReference type="Proteomes" id="UP000580839">
    <property type="component" value="Unassembled WGS sequence"/>
</dbReference>